<evidence type="ECO:0000313" key="2">
    <source>
        <dbReference type="EMBL" id="CAI0557124.1"/>
    </source>
</evidence>
<protein>
    <submittedName>
        <fullName evidence="2">Uncharacterized protein</fullName>
    </submittedName>
</protein>
<feature type="signal peptide" evidence="1">
    <location>
        <begin position="1"/>
        <end position="21"/>
    </location>
</feature>
<keyword evidence="1" id="KW-0732">Signal</keyword>
<feature type="chain" id="PRO_5043830120" evidence="1">
    <location>
        <begin position="22"/>
        <end position="94"/>
    </location>
</feature>
<proteinExistence type="predicted"/>
<sequence length="94" mass="10218">MEKNHFKLLFCVMLLVLAVSGGKKNNIGVEAGGRTTPEGEVETHCVSVRCKSDADCDPPHRYICNRAIGFCVCSPEALYADFLAQTSKRLGKGN</sequence>
<dbReference type="AlphaFoldDB" id="A0AAV0RKQ5"/>
<gene>
    <name evidence="2" type="ORF">LITE_LOCUS48230</name>
</gene>
<evidence type="ECO:0000256" key="1">
    <source>
        <dbReference type="SAM" id="SignalP"/>
    </source>
</evidence>
<reference evidence="2" key="1">
    <citation type="submission" date="2022-08" db="EMBL/GenBank/DDBJ databases">
        <authorList>
            <person name="Gutierrez-Valencia J."/>
        </authorList>
    </citation>
    <scope>NUCLEOTIDE SEQUENCE</scope>
</reference>
<dbReference type="Proteomes" id="UP001154282">
    <property type="component" value="Unassembled WGS sequence"/>
</dbReference>
<name>A0AAV0RKQ5_9ROSI</name>
<accession>A0AAV0RKQ5</accession>
<evidence type="ECO:0000313" key="3">
    <source>
        <dbReference type="Proteomes" id="UP001154282"/>
    </source>
</evidence>
<keyword evidence="3" id="KW-1185">Reference proteome</keyword>
<dbReference type="EMBL" id="CAMGYJ010000011">
    <property type="protein sequence ID" value="CAI0557124.1"/>
    <property type="molecule type" value="Genomic_DNA"/>
</dbReference>
<comment type="caution">
    <text evidence="2">The sequence shown here is derived from an EMBL/GenBank/DDBJ whole genome shotgun (WGS) entry which is preliminary data.</text>
</comment>
<organism evidence="2 3">
    <name type="scientific">Linum tenue</name>
    <dbReference type="NCBI Taxonomy" id="586396"/>
    <lineage>
        <taxon>Eukaryota</taxon>
        <taxon>Viridiplantae</taxon>
        <taxon>Streptophyta</taxon>
        <taxon>Embryophyta</taxon>
        <taxon>Tracheophyta</taxon>
        <taxon>Spermatophyta</taxon>
        <taxon>Magnoliopsida</taxon>
        <taxon>eudicotyledons</taxon>
        <taxon>Gunneridae</taxon>
        <taxon>Pentapetalae</taxon>
        <taxon>rosids</taxon>
        <taxon>fabids</taxon>
        <taxon>Malpighiales</taxon>
        <taxon>Linaceae</taxon>
        <taxon>Linum</taxon>
    </lineage>
</organism>